<evidence type="ECO:0000256" key="6">
    <source>
        <dbReference type="SAM" id="MobiDB-lite"/>
    </source>
</evidence>
<keyword evidence="2 4" id="KW-0863">Zinc-finger</keyword>
<dbReference type="SMART" id="SM00356">
    <property type="entry name" value="ZnF_C3H1"/>
    <property type="match status" value="1"/>
</dbReference>
<dbReference type="PANTHER" id="PTHR14628:SF1">
    <property type="entry name" value="BEN DOMAIN-CONTAINING PROTEIN 5"/>
    <property type="match status" value="1"/>
</dbReference>
<feature type="compositionally biased region" description="Polar residues" evidence="6">
    <location>
        <begin position="245"/>
        <end position="264"/>
    </location>
</feature>
<dbReference type="KEGG" id="pmrn:116955293"/>
<dbReference type="SUPFAM" id="SSF90229">
    <property type="entry name" value="CCCH zinc finger"/>
    <property type="match status" value="1"/>
</dbReference>
<dbReference type="InterPro" id="IPR040391">
    <property type="entry name" value="BEND5"/>
</dbReference>
<keyword evidence="1 4" id="KW-0479">Metal-binding</keyword>
<dbReference type="InterPro" id="IPR000571">
    <property type="entry name" value="Znf_CCCH"/>
</dbReference>
<feature type="region of interest" description="Disordered" evidence="6">
    <location>
        <begin position="72"/>
        <end position="126"/>
    </location>
</feature>
<dbReference type="GO" id="GO:0045892">
    <property type="term" value="P:negative regulation of DNA-templated transcription"/>
    <property type="evidence" value="ECO:0007669"/>
    <property type="project" value="InterPro"/>
</dbReference>
<evidence type="ECO:0000313" key="8">
    <source>
        <dbReference type="Proteomes" id="UP001318040"/>
    </source>
</evidence>
<gene>
    <name evidence="9" type="primary">LOC116955293</name>
</gene>
<dbReference type="GO" id="GO:0008270">
    <property type="term" value="F:zinc ion binding"/>
    <property type="evidence" value="ECO:0007669"/>
    <property type="project" value="UniProtKB-KW"/>
</dbReference>
<dbReference type="RefSeq" id="XP_032832167.1">
    <property type="nucleotide sequence ID" value="XM_032976276.1"/>
</dbReference>
<evidence type="ECO:0000256" key="4">
    <source>
        <dbReference type="PROSITE-ProRule" id="PRU00723"/>
    </source>
</evidence>
<evidence type="ECO:0000256" key="5">
    <source>
        <dbReference type="SAM" id="Coils"/>
    </source>
</evidence>
<dbReference type="CDD" id="cd14686">
    <property type="entry name" value="bZIP"/>
    <property type="match status" value="1"/>
</dbReference>
<feature type="compositionally biased region" description="Acidic residues" evidence="6">
    <location>
        <begin position="87"/>
        <end position="97"/>
    </location>
</feature>
<evidence type="ECO:0000256" key="1">
    <source>
        <dbReference type="ARBA" id="ARBA00022723"/>
    </source>
</evidence>
<feature type="compositionally biased region" description="Low complexity" evidence="6">
    <location>
        <begin position="265"/>
        <end position="281"/>
    </location>
</feature>
<keyword evidence="5" id="KW-0175">Coiled coil</keyword>
<dbReference type="InterPro" id="IPR036855">
    <property type="entry name" value="Znf_CCCH_sf"/>
</dbReference>
<feature type="region of interest" description="Disordered" evidence="6">
    <location>
        <begin position="216"/>
        <end position="284"/>
    </location>
</feature>
<accession>A0AAJ7U9J6</accession>
<name>A0AAJ7U9J6_PETMA</name>
<dbReference type="Proteomes" id="UP001318040">
    <property type="component" value="Chromosome 59"/>
</dbReference>
<feature type="zinc finger region" description="C3H1-type" evidence="4">
    <location>
        <begin position="351"/>
        <end position="379"/>
    </location>
</feature>
<keyword evidence="3 4" id="KW-0862">Zinc</keyword>
<feature type="compositionally biased region" description="Basic and acidic residues" evidence="6">
    <location>
        <begin position="111"/>
        <end position="123"/>
    </location>
</feature>
<feature type="coiled-coil region" evidence="5">
    <location>
        <begin position="176"/>
        <end position="206"/>
    </location>
</feature>
<dbReference type="PROSITE" id="PS50103">
    <property type="entry name" value="ZF_C3H1"/>
    <property type="match status" value="1"/>
</dbReference>
<evidence type="ECO:0000313" key="9">
    <source>
        <dbReference type="RefSeq" id="XP_032832167.1"/>
    </source>
</evidence>
<protein>
    <submittedName>
        <fullName evidence="9">BEN domain-containing protein 5-like isoform X1</fullName>
    </submittedName>
</protein>
<reference evidence="9" key="1">
    <citation type="submission" date="2025-08" db="UniProtKB">
        <authorList>
            <consortium name="RefSeq"/>
        </authorList>
    </citation>
    <scope>IDENTIFICATION</scope>
    <source>
        <tissue evidence="9">Sperm</tissue>
    </source>
</reference>
<keyword evidence="8" id="KW-1185">Reference proteome</keyword>
<dbReference type="GO" id="GO:0003677">
    <property type="term" value="F:DNA binding"/>
    <property type="evidence" value="ECO:0007669"/>
    <property type="project" value="InterPro"/>
</dbReference>
<evidence type="ECO:0000259" key="7">
    <source>
        <dbReference type="PROSITE" id="PS50103"/>
    </source>
</evidence>
<organism evidence="8 9">
    <name type="scientific">Petromyzon marinus</name>
    <name type="common">Sea lamprey</name>
    <dbReference type="NCBI Taxonomy" id="7757"/>
    <lineage>
        <taxon>Eukaryota</taxon>
        <taxon>Metazoa</taxon>
        <taxon>Chordata</taxon>
        <taxon>Craniata</taxon>
        <taxon>Vertebrata</taxon>
        <taxon>Cyclostomata</taxon>
        <taxon>Hyperoartia</taxon>
        <taxon>Petromyzontiformes</taxon>
        <taxon>Petromyzontidae</taxon>
        <taxon>Petromyzon</taxon>
    </lineage>
</organism>
<proteinExistence type="predicted"/>
<dbReference type="PANTHER" id="PTHR14628">
    <property type="entry name" value="BEN DOMAIN-CONTAINING PROTEIN 5"/>
    <property type="match status" value="1"/>
</dbReference>
<dbReference type="AlphaFoldDB" id="A0AAJ7U9J6"/>
<dbReference type="GeneID" id="116955293"/>
<dbReference type="CTD" id="80742"/>
<evidence type="ECO:0000256" key="2">
    <source>
        <dbReference type="ARBA" id="ARBA00022771"/>
    </source>
</evidence>
<dbReference type="Pfam" id="PF00642">
    <property type="entry name" value="zf-CCCH"/>
    <property type="match status" value="1"/>
</dbReference>
<sequence>MFAYVRFVEDKDCQIVAASSIVGFAPCSEEDFDATRVYAVDSHGVKQQVNIVAMAESETQLEEVVKRMQIPGILDGSPTPASAEELGSLEDDEDSDEILLQTHREGKRKRHEEGAERGVGEKVRKSRSDKRLQLLYPVGMETTAASDDADEDVGGTVPQLLYRESVQNYRNTKVSLQKSLLELEMLKKENEELRRMNKNLQEALVRKIFTAPGIDSTRVYGDKGSSANASSSGNGADEAALQAADNGQQLSEETMKQCSAVLSKQNSQQSTGTSGMQGSGNPMMQNDMQFLMGMNNAMQILMAMNNGMPFPPGTQPAFPGATGGCPTMAIGGRGVGSFRGERGRGGYVIDMSKKPICRHFAQKGGCRYGNTCAFYHPGMNGPPLP</sequence>
<dbReference type="Gene3D" id="4.10.1000.10">
    <property type="entry name" value="Zinc finger, CCCH-type"/>
    <property type="match status" value="1"/>
</dbReference>
<feature type="domain" description="C3H1-type" evidence="7">
    <location>
        <begin position="351"/>
        <end position="379"/>
    </location>
</feature>
<evidence type="ECO:0000256" key="3">
    <source>
        <dbReference type="ARBA" id="ARBA00022833"/>
    </source>
</evidence>
<feature type="compositionally biased region" description="Low complexity" evidence="6">
    <location>
        <begin position="224"/>
        <end position="236"/>
    </location>
</feature>